<dbReference type="Proteomes" id="UP000679848">
    <property type="component" value="Chromosome"/>
</dbReference>
<dbReference type="KEGG" id="pfaa:MM59RIKEN_03610"/>
<reference evidence="3" key="1">
    <citation type="submission" date="2020-09" db="EMBL/GenBank/DDBJ databases">
        <title>New species isolated from human feces.</title>
        <authorList>
            <person name="Kitahara M."/>
            <person name="Shigeno Y."/>
            <person name="Shime M."/>
            <person name="Matsumoto Y."/>
            <person name="Nakamura S."/>
            <person name="Motooka D."/>
            <person name="Fukuoka S."/>
            <person name="Nishikawa H."/>
            <person name="Benno Y."/>
        </authorList>
    </citation>
    <scope>NUCLEOTIDE SEQUENCE</scope>
    <source>
        <strain evidence="3">MM59</strain>
    </source>
</reference>
<name>A0A810Q9X2_9FIRM</name>
<sequence>MRKRIAALLCVLLLLSGCSGGAEPSDGYVLYFQERDLRSAAGEGALRTESVQLEPTEAPARALLEALLAGPTDETLKNAIPAGTSLLSLELKGSRAVVDLSSAYGMLSGVELTLADQAITLTLTQLPDILSVQITVRGQELAYRSKQVFTARDVLVAPEGDVVGTAEVTLYFPDESGVLQPEERTLELYEGDTQVSAVARALENGPLDSDLAPAFPEGFRPRSVWLEEDICYVNLSSGLLGDLPEDAALDMALEALTRSLCALENVSETRFLVDGEYASCYGPVALEVPEK</sequence>
<protein>
    <recommendedName>
        <fullName evidence="2">GerMN domain-containing protein</fullName>
    </recommendedName>
</protein>
<dbReference type="AlphaFoldDB" id="A0A810Q9X2"/>
<dbReference type="InterPro" id="IPR019606">
    <property type="entry name" value="GerMN"/>
</dbReference>
<keyword evidence="4" id="KW-1185">Reference proteome</keyword>
<dbReference type="SMART" id="SM00909">
    <property type="entry name" value="Germane"/>
    <property type="match status" value="2"/>
</dbReference>
<feature type="domain" description="GerMN" evidence="2">
    <location>
        <begin position="60"/>
        <end position="145"/>
    </location>
</feature>
<feature type="signal peptide" evidence="1">
    <location>
        <begin position="1"/>
        <end position="21"/>
    </location>
</feature>
<accession>A0A810Q9X2</accession>
<proteinExistence type="predicted"/>
<evidence type="ECO:0000313" key="4">
    <source>
        <dbReference type="Proteomes" id="UP000679848"/>
    </source>
</evidence>
<dbReference type="Pfam" id="PF10646">
    <property type="entry name" value="Germane"/>
    <property type="match status" value="2"/>
</dbReference>
<evidence type="ECO:0000313" key="3">
    <source>
        <dbReference type="EMBL" id="BCK83042.1"/>
    </source>
</evidence>
<dbReference type="EMBL" id="AP023420">
    <property type="protein sequence ID" value="BCK83042.1"/>
    <property type="molecule type" value="Genomic_DNA"/>
</dbReference>
<dbReference type="PROSITE" id="PS51257">
    <property type="entry name" value="PROKAR_LIPOPROTEIN"/>
    <property type="match status" value="1"/>
</dbReference>
<feature type="domain" description="GerMN" evidence="2">
    <location>
        <begin position="195"/>
        <end position="282"/>
    </location>
</feature>
<keyword evidence="1" id="KW-0732">Signal</keyword>
<gene>
    <name evidence="3" type="ORF">MM59RIKEN_03610</name>
</gene>
<evidence type="ECO:0000256" key="1">
    <source>
        <dbReference type="SAM" id="SignalP"/>
    </source>
</evidence>
<evidence type="ECO:0000259" key="2">
    <source>
        <dbReference type="SMART" id="SM00909"/>
    </source>
</evidence>
<organism evidence="3 4">
    <name type="scientific">Pusillibacter faecalis</name>
    <dbReference type="NCBI Taxonomy" id="2714358"/>
    <lineage>
        <taxon>Bacteria</taxon>
        <taxon>Bacillati</taxon>
        <taxon>Bacillota</taxon>
        <taxon>Clostridia</taxon>
        <taxon>Eubacteriales</taxon>
        <taxon>Oscillospiraceae</taxon>
        <taxon>Pusillibacter</taxon>
    </lineage>
</organism>
<feature type="chain" id="PRO_5039412372" description="GerMN domain-containing protein" evidence="1">
    <location>
        <begin position="22"/>
        <end position="291"/>
    </location>
</feature>
<dbReference type="RefSeq" id="WP_187031171.1">
    <property type="nucleotide sequence ID" value="NZ_AP023420.1"/>
</dbReference>